<feature type="domain" description="Uracil-DNA glycosylase-like" evidence="1">
    <location>
        <begin position="30"/>
        <end position="186"/>
    </location>
</feature>
<evidence type="ECO:0000259" key="1">
    <source>
        <dbReference type="SMART" id="SM00986"/>
    </source>
</evidence>
<dbReference type="InterPro" id="IPR047124">
    <property type="entry name" value="HI_0220.2"/>
</dbReference>
<dbReference type="InterPro" id="IPR005122">
    <property type="entry name" value="Uracil-DNA_glycosylase-like"/>
</dbReference>
<dbReference type="PANTHER" id="PTHR42160">
    <property type="entry name" value="URACIL-DNA GLYCOSYLASE SUPERFAMILY PROTEIN"/>
    <property type="match status" value="1"/>
</dbReference>
<dbReference type="RefSeq" id="WP_119397971.1">
    <property type="nucleotide sequence ID" value="NZ_QWJJ01000003.1"/>
</dbReference>
<organism evidence="2 3">
    <name type="scientific">Pseudooceanicola sediminis</name>
    <dbReference type="NCBI Taxonomy" id="2211117"/>
    <lineage>
        <taxon>Bacteria</taxon>
        <taxon>Pseudomonadati</taxon>
        <taxon>Pseudomonadota</taxon>
        <taxon>Alphaproteobacteria</taxon>
        <taxon>Rhodobacterales</taxon>
        <taxon>Paracoccaceae</taxon>
        <taxon>Pseudooceanicola</taxon>
    </lineage>
</organism>
<dbReference type="SUPFAM" id="SSF52141">
    <property type="entry name" value="Uracil-DNA glycosylase-like"/>
    <property type="match status" value="1"/>
</dbReference>
<dbReference type="OrthoDB" id="9789139at2"/>
<dbReference type="Pfam" id="PF03167">
    <property type="entry name" value="UDG"/>
    <property type="match status" value="1"/>
</dbReference>
<dbReference type="SMART" id="SM00987">
    <property type="entry name" value="UreE_C"/>
    <property type="match status" value="1"/>
</dbReference>
<evidence type="ECO:0000313" key="2">
    <source>
        <dbReference type="EMBL" id="RII40092.1"/>
    </source>
</evidence>
<evidence type="ECO:0000313" key="3">
    <source>
        <dbReference type="Proteomes" id="UP000265848"/>
    </source>
</evidence>
<gene>
    <name evidence="2" type="ORF">DL237_04600</name>
</gene>
<comment type="caution">
    <text evidence="2">The sequence shown here is derived from an EMBL/GenBank/DDBJ whole genome shotgun (WGS) entry which is preliminary data.</text>
</comment>
<dbReference type="SMART" id="SM00986">
    <property type="entry name" value="UDG"/>
    <property type="match status" value="1"/>
</dbReference>
<name>A0A399J7X1_9RHOB</name>
<proteinExistence type="predicted"/>
<protein>
    <submittedName>
        <fullName evidence="2">Uracil-DNA glycosylase family protein</fullName>
    </submittedName>
</protein>
<sequence length="197" mass="22544">MTDPFSDIRTCRLCAARFAATRTRHAPAPVVWLDPAARILIAGQAPGIRAHERQRPFDDRSGDRLRDWMGVTRDEFYDLRQMAFLPSAFCFPGYDAKGSDLPPPRICAQTWHGDVMEKLPNLRLRLLIGVYAQAIHLGTRAPLTRTVAEWREHLPGTIPLPHPSWRNTAWLRRNPWFETDLLPVLRAEVRKAMTCPT</sequence>
<dbReference type="Gene3D" id="3.40.470.10">
    <property type="entry name" value="Uracil-DNA glycosylase-like domain"/>
    <property type="match status" value="1"/>
</dbReference>
<dbReference type="CDD" id="cd10033">
    <property type="entry name" value="UDG_like"/>
    <property type="match status" value="1"/>
</dbReference>
<reference evidence="2 3" key="1">
    <citation type="submission" date="2018-08" db="EMBL/GenBank/DDBJ databases">
        <title>Pseudooceanicola sediminis CY03 in the family Rhodobacteracea.</title>
        <authorList>
            <person name="Zhang Y.-J."/>
        </authorList>
    </citation>
    <scope>NUCLEOTIDE SEQUENCE [LARGE SCALE GENOMIC DNA]</scope>
    <source>
        <strain evidence="2 3">CY03</strain>
    </source>
</reference>
<keyword evidence="3" id="KW-1185">Reference proteome</keyword>
<dbReference type="Proteomes" id="UP000265848">
    <property type="component" value="Unassembled WGS sequence"/>
</dbReference>
<dbReference type="AlphaFoldDB" id="A0A399J7X1"/>
<dbReference type="PANTHER" id="PTHR42160:SF1">
    <property type="entry name" value="URACIL-DNA GLYCOSYLASE SUPERFAMILY PROTEIN"/>
    <property type="match status" value="1"/>
</dbReference>
<dbReference type="EMBL" id="QWJJ01000003">
    <property type="protein sequence ID" value="RII40092.1"/>
    <property type="molecule type" value="Genomic_DNA"/>
</dbReference>
<dbReference type="InterPro" id="IPR036895">
    <property type="entry name" value="Uracil-DNA_glycosylase-like_sf"/>
</dbReference>
<accession>A0A399J7X1</accession>